<dbReference type="InParanoid" id="C2L166"/>
<dbReference type="EMBL" id="ACKX01000235">
    <property type="protein sequence ID" value="EEJ50216.1"/>
    <property type="molecule type" value="Genomic_DNA"/>
</dbReference>
<reference evidence="1 2" key="1">
    <citation type="submission" date="2009-04" db="EMBL/GenBank/DDBJ databases">
        <authorList>
            <person name="Qin X."/>
            <person name="Bachman B."/>
            <person name="Battles P."/>
            <person name="Bell A."/>
            <person name="Bess C."/>
            <person name="Bickham C."/>
            <person name="Chaboub L."/>
            <person name="Chen D."/>
            <person name="Coyle M."/>
            <person name="Deiros D.R."/>
            <person name="Dinh H."/>
            <person name="Forbes L."/>
            <person name="Fowler G."/>
            <person name="Francisco L."/>
            <person name="Fu Q."/>
            <person name="Gubbala S."/>
            <person name="Hale W."/>
            <person name="Han Y."/>
            <person name="Hemphill L."/>
            <person name="Highlander S.K."/>
            <person name="Hirani K."/>
            <person name="Hogues M."/>
            <person name="Jackson L."/>
            <person name="Jakkamsetti A."/>
            <person name="Javaid M."/>
            <person name="Jiang H."/>
            <person name="Korchina V."/>
            <person name="Kovar C."/>
            <person name="Lara F."/>
            <person name="Lee S."/>
            <person name="Mata R."/>
            <person name="Mathew T."/>
            <person name="Moen C."/>
            <person name="Morales K."/>
            <person name="Munidasa M."/>
            <person name="Nazareth L."/>
            <person name="Ngo R."/>
            <person name="Nguyen L."/>
            <person name="Okwuonu G."/>
            <person name="Ongeri F."/>
            <person name="Patil S."/>
            <person name="Petrosino J."/>
            <person name="Pham C."/>
            <person name="Pham P."/>
            <person name="Pu L.-L."/>
            <person name="Puazo M."/>
            <person name="Raj R."/>
            <person name="Reid J."/>
            <person name="Rouhana J."/>
            <person name="Saada N."/>
            <person name="Shang Y."/>
            <person name="Simmons D."/>
            <person name="Thornton R."/>
            <person name="Warren J."/>
            <person name="Weissenberger G."/>
            <person name="Zhang J."/>
            <person name="Zhang L."/>
            <person name="Zhou C."/>
            <person name="Zhu D."/>
            <person name="Muzny D."/>
            <person name="Worley K."/>
            <person name="Gibbs R."/>
        </authorList>
    </citation>
    <scope>NUCLEOTIDE SEQUENCE [LARGE SCALE GENOMIC DNA]</scope>
    <source>
        <strain evidence="1 2">F0268</strain>
    </source>
</reference>
<comment type="caution">
    <text evidence="1">The sequence shown here is derived from an EMBL/GenBank/DDBJ whole genome shotgun (WGS) entry which is preliminary data.</text>
</comment>
<keyword evidence="2" id="KW-1185">Reference proteome</keyword>
<protein>
    <submittedName>
        <fullName evidence="1">Uncharacterized protein</fullName>
    </submittedName>
</protein>
<proteinExistence type="predicted"/>
<dbReference type="AlphaFoldDB" id="C2L166"/>
<dbReference type="Proteomes" id="UP000004121">
    <property type="component" value="Unassembled WGS sequence"/>
</dbReference>
<name>C2L166_9FIRM</name>
<sequence length="40" mass="4673">MSQLLYNKKRSWLYTVRRTASCNIALKRGNLNQSVLTESE</sequence>
<gene>
    <name evidence="1" type="ORF">HMPREF6123_2485</name>
</gene>
<accession>C2L166</accession>
<dbReference type="HOGENOM" id="CLU_3293379_0_0_9"/>
<organism evidence="1 2">
    <name type="scientific">Oribacterium sinus F0268</name>
    <dbReference type="NCBI Taxonomy" id="585501"/>
    <lineage>
        <taxon>Bacteria</taxon>
        <taxon>Bacillati</taxon>
        <taxon>Bacillota</taxon>
        <taxon>Clostridia</taxon>
        <taxon>Lachnospirales</taxon>
        <taxon>Lachnospiraceae</taxon>
        <taxon>Oribacterium</taxon>
    </lineage>
</organism>
<evidence type="ECO:0000313" key="2">
    <source>
        <dbReference type="Proteomes" id="UP000004121"/>
    </source>
</evidence>
<evidence type="ECO:0000313" key="1">
    <source>
        <dbReference type="EMBL" id="EEJ50216.1"/>
    </source>
</evidence>